<dbReference type="Pfam" id="PF04932">
    <property type="entry name" value="Wzy_C"/>
    <property type="match status" value="1"/>
</dbReference>
<sequence>MSKCLQKQFHKGVRMENKLTQEHYVLFSPQNILILTMVLFFGFTSLRFGAFGLGELLLLFFCLNELVGKKKILVSFHHHFFSLFWVAFLCFMTFGYAVNTFLGIAPQDVKFDYQAYVVILFLCFTFETFLKKSNFASLYSLVRFLYFGGLFVIGTLFFIYLRGRTVLLGFSLTYGGADIFSPFANDYHQFAYFIAPFPFIGLYIMTIEKQMTVKILALAGIVLSVFIGLSTTSSTLVAAWAIATLIFCIVMTVKSVHKLHRSYGLIIALFCILLLVLLFNSELILIFINDFFHGDTNGENRLVIWSNAIKAWLYSPIFGLGPGSYSGDDVFDGYEAHNSFLQILTQGGIAGGLAYILMVTKLTKNTYVNTFILCSVISLIVYGFGINDLRRTVLWFYYILFYFLVLKSKGETS</sequence>
<gene>
    <name evidence="7" type="ORF">D1B31_04285</name>
</gene>
<feature type="transmembrane region" description="Helical" evidence="5">
    <location>
        <begin position="113"/>
        <end position="130"/>
    </location>
</feature>
<dbReference type="InterPro" id="IPR051533">
    <property type="entry name" value="WaaL-like"/>
</dbReference>
<name>A0A417YYF9_9BACI</name>
<evidence type="ECO:0000256" key="2">
    <source>
        <dbReference type="ARBA" id="ARBA00022692"/>
    </source>
</evidence>
<accession>A0A417YYF9</accession>
<keyword evidence="7" id="KW-0436">Ligase</keyword>
<evidence type="ECO:0000256" key="1">
    <source>
        <dbReference type="ARBA" id="ARBA00004141"/>
    </source>
</evidence>
<feature type="transmembrane region" description="Helical" evidence="5">
    <location>
        <begin position="80"/>
        <end position="101"/>
    </location>
</feature>
<feature type="transmembrane region" description="Helical" evidence="5">
    <location>
        <begin position="366"/>
        <end position="386"/>
    </location>
</feature>
<evidence type="ECO:0000259" key="6">
    <source>
        <dbReference type="Pfam" id="PF04932"/>
    </source>
</evidence>
<dbReference type="PANTHER" id="PTHR37422:SF23">
    <property type="entry name" value="TEICHURONIC ACID BIOSYNTHESIS PROTEIN TUAE"/>
    <property type="match status" value="1"/>
</dbReference>
<dbReference type="GO" id="GO:0016020">
    <property type="term" value="C:membrane"/>
    <property type="evidence" value="ECO:0007669"/>
    <property type="project" value="UniProtKB-SubCell"/>
</dbReference>
<reference evidence="7 8" key="1">
    <citation type="journal article" date="2017" name="Int. J. Syst. Evol. Microbiol.">
        <title>Bacillus notoginsengisoli sp. nov., a novel bacterium isolated from the rhizosphere of Panax notoginseng.</title>
        <authorList>
            <person name="Zhang M.Y."/>
            <person name="Cheng J."/>
            <person name="Cai Y."/>
            <person name="Zhang T.Y."/>
            <person name="Wu Y.Y."/>
            <person name="Manikprabhu D."/>
            <person name="Li W.J."/>
            <person name="Zhang Y.X."/>
        </authorList>
    </citation>
    <scope>NUCLEOTIDE SEQUENCE [LARGE SCALE GENOMIC DNA]</scope>
    <source>
        <strain evidence="7 8">JCM 30743</strain>
    </source>
</reference>
<protein>
    <submittedName>
        <fullName evidence="7">O-antigen ligase domain-containing protein</fullName>
    </submittedName>
</protein>
<feature type="transmembrane region" description="Helical" evidence="5">
    <location>
        <begin position="211"/>
        <end position="229"/>
    </location>
</feature>
<proteinExistence type="predicted"/>
<dbReference type="EMBL" id="QWEG01000002">
    <property type="protein sequence ID" value="RHW42802.1"/>
    <property type="molecule type" value="Genomic_DNA"/>
</dbReference>
<evidence type="ECO:0000256" key="3">
    <source>
        <dbReference type="ARBA" id="ARBA00022989"/>
    </source>
</evidence>
<dbReference type="AlphaFoldDB" id="A0A417YYF9"/>
<evidence type="ECO:0000313" key="7">
    <source>
        <dbReference type="EMBL" id="RHW42802.1"/>
    </source>
</evidence>
<dbReference type="PANTHER" id="PTHR37422">
    <property type="entry name" value="TEICHURONIC ACID BIOSYNTHESIS PROTEIN TUAE"/>
    <property type="match status" value="1"/>
</dbReference>
<feature type="transmembrane region" description="Helical" evidence="5">
    <location>
        <begin position="142"/>
        <end position="161"/>
    </location>
</feature>
<keyword evidence="2 5" id="KW-0812">Transmembrane</keyword>
<keyword evidence="8" id="KW-1185">Reference proteome</keyword>
<feature type="transmembrane region" description="Helical" evidence="5">
    <location>
        <begin position="340"/>
        <end position="359"/>
    </location>
</feature>
<feature type="transmembrane region" description="Helical" evidence="5">
    <location>
        <begin position="24"/>
        <end position="43"/>
    </location>
</feature>
<dbReference type="GO" id="GO:0016874">
    <property type="term" value="F:ligase activity"/>
    <property type="evidence" value="ECO:0007669"/>
    <property type="project" value="UniProtKB-KW"/>
</dbReference>
<keyword evidence="3 5" id="KW-1133">Transmembrane helix</keyword>
<comment type="subcellular location">
    <subcellularLocation>
        <location evidence="1">Membrane</location>
        <topology evidence="1">Multi-pass membrane protein</topology>
    </subcellularLocation>
</comment>
<feature type="transmembrane region" description="Helical" evidence="5">
    <location>
        <begin position="392"/>
        <end position="408"/>
    </location>
</feature>
<evidence type="ECO:0000256" key="4">
    <source>
        <dbReference type="ARBA" id="ARBA00023136"/>
    </source>
</evidence>
<feature type="transmembrane region" description="Helical" evidence="5">
    <location>
        <begin position="235"/>
        <end position="253"/>
    </location>
</feature>
<feature type="domain" description="O-antigen ligase-related" evidence="6">
    <location>
        <begin position="221"/>
        <end position="356"/>
    </location>
</feature>
<comment type="caution">
    <text evidence="7">The sequence shown here is derived from an EMBL/GenBank/DDBJ whole genome shotgun (WGS) entry which is preliminary data.</text>
</comment>
<feature type="transmembrane region" description="Helical" evidence="5">
    <location>
        <begin position="49"/>
        <end position="68"/>
    </location>
</feature>
<feature type="transmembrane region" description="Helical" evidence="5">
    <location>
        <begin position="187"/>
        <end position="204"/>
    </location>
</feature>
<feature type="transmembrane region" description="Helical" evidence="5">
    <location>
        <begin position="265"/>
        <end position="288"/>
    </location>
</feature>
<evidence type="ECO:0000313" key="8">
    <source>
        <dbReference type="Proteomes" id="UP000284416"/>
    </source>
</evidence>
<dbReference type="InterPro" id="IPR007016">
    <property type="entry name" value="O-antigen_ligase-rel_domated"/>
</dbReference>
<dbReference type="Proteomes" id="UP000284416">
    <property type="component" value="Unassembled WGS sequence"/>
</dbReference>
<evidence type="ECO:0000256" key="5">
    <source>
        <dbReference type="SAM" id="Phobius"/>
    </source>
</evidence>
<organism evidence="7 8">
    <name type="scientific">Neobacillus notoginsengisoli</name>
    <dbReference type="NCBI Taxonomy" id="1578198"/>
    <lineage>
        <taxon>Bacteria</taxon>
        <taxon>Bacillati</taxon>
        <taxon>Bacillota</taxon>
        <taxon>Bacilli</taxon>
        <taxon>Bacillales</taxon>
        <taxon>Bacillaceae</taxon>
        <taxon>Neobacillus</taxon>
    </lineage>
</organism>
<keyword evidence="4 5" id="KW-0472">Membrane</keyword>